<evidence type="ECO:0000256" key="6">
    <source>
        <dbReference type="ARBA" id="ARBA00023098"/>
    </source>
</evidence>
<evidence type="ECO:0000259" key="8">
    <source>
        <dbReference type="Pfam" id="PF13091"/>
    </source>
</evidence>
<dbReference type="Proteomes" id="UP001595816">
    <property type="component" value="Unassembled WGS sequence"/>
</dbReference>
<sequence>MTALTAGVLTAPPAALAAPVTSAVFNDPTGTTAEKTQLQNKIVELISTAPTGSRIRMAMYYADDATIPNALITAHQRGVNVQVVFDGRETAETLWPSLTAELGVSLSAASWALACPAGRGCIGSRVLGNVDSINHNKFFLFSSTGGASNVVVQSSANLHNGRDGLGGWNNALILVGNTAAYNYYSAYFDDLKGRVVNNNYYDTRTPLQAGNSKIFFYPRQEQSGTSPYQNPAEDTIYTILSNVDCFGNSVVGTQDGTHRTIIRVAMSMFSRDYLAKKLWDLDAAGCYVEVVETYHPGSDLEVSAMKKLLAAAGGYHGPAVKYYCDTDSIWIHSKYFEVEGVYYGKADRKIVWTGSHNWTTNSLRQADEAILQLEDATVFDAYTANFRQIRDSATIRSVANGGAAGC</sequence>
<evidence type="ECO:0000313" key="9">
    <source>
        <dbReference type="EMBL" id="MFC4131393.1"/>
    </source>
</evidence>
<gene>
    <name evidence="9" type="ORF">ACFOZ4_12340</name>
</gene>
<dbReference type="Pfam" id="PF13091">
    <property type="entry name" value="PLDc_2"/>
    <property type="match status" value="2"/>
</dbReference>
<evidence type="ECO:0000256" key="5">
    <source>
        <dbReference type="ARBA" id="ARBA00022963"/>
    </source>
</evidence>
<feature type="signal peptide" evidence="7">
    <location>
        <begin position="1"/>
        <end position="17"/>
    </location>
</feature>
<evidence type="ECO:0000256" key="3">
    <source>
        <dbReference type="ARBA" id="ARBA00012027"/>
    </source>
</evidence>
<keyword evidence="5" id="KW-0442">Lipid degradation</keyword>
<keyword evidence="7" id="KW-0732">Signal</keyword>
<keyword evidence="4" id="KW-0378">Hydrolase</keyword>
<dbReference type="InterPro" id="IPR025202">
    <property type="entry name" value="PLD-like_dom"/>
</dbReference>
<feature type="domain" description="Phospholipase D-like" evidence="8">
    <location>
        <begin position="43"/>
        <end position="190"/>
    </location>
</feature>
<dbReference type="InterPro" id="IPR051406">
    <property type="entry name" value="PLD_domain"/>
</dbReference>
<comment type="catalytic activity">
    <reaction evidence="1">
        <text>a 1,2-diacyl-sn-glycero-3-phosphocholine + H2O = a 1,2-diacyl-sn-glycero-3-phosphate + choline + H(+)</text>
        <dbReference type="Rhea" id="RHEA:14445"/>
        <dbReference type="ChEBI" id="CHEBI:15354"/>
        <dbReference type="ChEBI" id="CHEBI:15377"/>
        <dbReference type="ChEBI" id="CHEBI:15378"/>
        <dbReference type="ChEBI" id="CHEBI:57643"/>
        <dbReference type="ChEBI" id="CHEBI:58608"/>
        <dbReference type="EC" id="3.1.4.4"/>
    </reaction>
</comment>
<evidence type="ECO:0000256" key="1">
    <source>
        <dbReference type="ARBA" id="ARBA00000798"/>
    </source>
</evidence>
<evidence type="ECO:0000313" key="10">
    <source>
        <dbReference type="Proteomes" id="UP001595816"/>
    </source>
</evidence>
<dbReference type="EMBL" id="JBHSAY010000006">
    <property type="protein sequence ID" value="MFC4131393.1"/>
    <property type="molecule type" value="Genomic_DNA"/>
</dbReference>
<comment type="similarity">
    <text evidence="2">Belongs to the phospholipase D family.</text>
</comment>
<protein>
    <recommendedName>
        <fullName evidence="3">phospholipase D</fullName>
        <ecNumber evidence="3">3.1.4.4</ecNumber>
    </recommendedName>
</protein>
<dbReference type="PANTHER" id="PTHR43856">
    <property type="entry name" value="CARDIOLIPIN HYDROLASE"/>
    <property type="match status" value="1"/>
</dbReference>
<dbReference type="RefSeq" id="WP_253754885.1">
    <property type="nucleotide sequence ID" value="NZ_JAMZDZ010000001.1"/>
</dbReference>
<keyword evidence="6" id="KW-0443">Lipid metabolism</keyword>
<evidence type="ECO:0000256" key="7">
    <source>
        <dbReference type="SAM" id="SignalP"/>
    </source>
</evidence>
<dbReference type="Gene3D" id="3.30.870.10">
    <property type="entry name" value="Endonuclease Chain A"/>
    <property type="match status" value="2"/>
</dbReference>
<dbReference type="EC" id="3.1.4.4" evidence="3"/>
<evidence type="ECO:0000256" key="4">
    <source>
        <dbReference type="ARBA" id="ARBA00022801"/>
    </source>
</evidence>
<name>A0ABV8LLN3_9ACTN</name>
<reference evidence="10" key="1">
    <citation type="journal article" date="2019" name="Int. J. Syst. Evol. Microbiol.">
        <title>The Global Catalogue of Microorganisms (GCM) 10K type strain sequencing project: providing services to taxonomists for standard genome sequencing and annotation.</title>
        <authorList>
            <consortium name="The Broad Institute Genomics Platform"/>
            <consortium name="The Broad Institute Genome Sequencing Center for Infectious Disease"/>
            <person name="Wu L."/>
            <person name="Ma J."/>
        </authorList>
    </citation>
    <scope>NUCLEOTIDE SEQUENCE [LARGE SCALE GENOMIC DNA]</scope>
    <source>
        <strain evidence="10">CGMCC 4.7289</strain>
    </source>
</reference>
<dbReference type="SUPFAM" id="SSF56024">
    <property type="entry name" value="Phospholipase D/nuclease"/>
    <property type="match status" value="2"/>
</dbReference>
<accession>A0ABV8LLN3</accession>
<organism evidence="9 10">
    <name type="scientific">Hamadaea flava</name>
    <dbReference type="NCBI Taxonomy" id="1742688"/>
    <lineage>
        <taxon>Bacteria</taxon>
        <taxon>Bacillati</taxon>
        <taxon>Actinomycetota</taxon>
        <taxon>Actinomycetes</taxon>
        <taxon>Micromonosporales</taxon>
        <taxon>Micromonosporaceae</taxon>
        <taxon>Hamadaea</taxon>
    </lineage>
</organism>
<evidence type="ECO:0000256" key="2">
    <source>
        <dbReference type="ARBA" id="ARBA00008664"/>
    </source>
</evidence>
<comment type="caution">
    <text evidence="9">The sequence shown here is derived from an EMBL/GenBank/DDBJ whole genome shotgun (WGS) entry which is preliminary data.</text>
</comment>
<feature type="domain" description="Phospholipase D-like" evidence="8">
    <location>
        <begin position="261"/>
        <end position="389"/>
    </location>
</feature>
<dbReference type="PANTHER" id="PTHR43856:SF1">
    <property type="entry name" value="MITOCHONDRIAL CARDIOLIPIN HYDROLASE"/>
    <property type="match status" value="1"/>
</dbReference>
<proteinExistence type="inferred from homology"/>
<feature type="chain" id="PRO_5045298473" description="phospholipase D" evidence="7">
    <location>
        <begin position="18"/>
        <end position="406"/>
    </location>
</feature>
<keyword evidence="10" id="KW-1185">Reference proteome</keyword>